<keyword evidence="1" id="KW-0175">Coiled coil</keyword>
<dbReference type="KEGG" id="blac:94345164"/>
<evidence type="ECO:0000313" key="3">
    <source>
        <dbReference type="EMBL" id="TDH69410.1"/>
    </source>
</evidence>
<dbReference type="OrthoDB" id="168130at2759"/>
<dbReference type="AlphaFoldDB" id="A0A976FM77"/>
<keyword evidence="4" id="KW-1185">Reference proteome</keyword>
<dbReference type="GeneID" id="94345164"/>
<dbReference type="InterPro" id="IPR011993">
    <property type="entry name" value="PH-like_dom_sf"/>
</dbReference>
<evidence type="ECO:0000256" key="1">
    <source>
        <dbReference type="SAM" id="Coils"/>
    </source>
</evidence>
<organism evidence="3 4">
    <name type="scientific">Bremia lactucae</name>
    <name type="common">Lettuce downy mildew</name>
    <dbReference type="NCBI Taxonomy" id="4779"/>
    <lineage>
        <taxon>Eukaryota</taxon>
        <taxon>Sar</taxon>
        <taxon>Stramenopiles</taxon>
        <taxon>Oomycota</taxon>
        <taxon>Peronosporomycetes</taxon>
        <taxon>Peronosporales</taxon>
        <taxon>Peronosporaceae</taxon>
        <taxon>Bremia</taxon>
    </lineage>
</organism>
<proteinExistence type="predicted"/>
<feature type="compositionally biased region" description="Basic and acidic residues" evidence="2">
    <location>
        <begin position="553"/>
        <end position="568"/>
    </location>
</feature>
<feature type="region of interest" description="Disordered" evidence="2">
    <location>
        <begin position="236"/>
        <end position="255"/>
    </location>
</feature>
<feature type="compositionally biased region" description="Low complexity" evidence="2">
    <location>
        <begin position="411"/>
        <end position="423"/>
    </location>
</feature>
<feature type="region of interest" description="Disordered" evidence="2">
    <location>
        <begin position="193"/>
        <end position="226"/>
    </location>
</feature>
<protein>
    <recommendedName>
        <fullName evidence="5">PH domain-containing protein</fullName>
    </recommendedName>
</protein>
<gene>
    <name evidence="3" type="ORF">CCR75_001389</name>
</gene>
<evidence type="ECO:0008006" key="5">
    <source>
        <dbReference type="Google" id="ProtNLM"/>
    </source>
</evidence>
<feature type="compositionally biased region" description="Basic residues" evidence="2">
    <location>
        <begin position="7"/>
        <end position="22"/>
    </location>
</feature>
<reference evidence="3 4" key="1">
    <citation type="journal article" date="2021" name="Genome Biol.">
        <title>AFLAP: assembly-free linkage analysis pipeline using k-mers from genome sequencing data.</title>
        <authorList>
            <person name="Fletcher K."/>
            <person name="Zhang L."/>
            <person name="Gil J."/>
            <person name="Han R."/>
            <person name="Cavanaugh K."/>
            <person name="Michelmore R."/>
        </authorList>
    </citation>
    <scope>NUCLEOTIDE SEQUENCE [LARGE SCALE GENOMIC DNA]</scope>
    <source>
        <strain evidence="3 4">SF5</strain>
    </source>
</reference>
<dbReference type="CDD" id="cd00821">
    <property type="entry name" value="PH"/>
    <property type="match status" value="1"/>
</dbReference>
<sequence>MEEPSRMRGRIWSRRHHKHRRSTANSHYEEEPHSALSMEGMLKKRLAKMPVMHDRYCVATWELDDRDRKCIMLRSYKSRKAYNEQPEKPTSVHQVKCISDWDGKTGFHRYQHAFTVETRDRKLFQCIAPSAAEKGKWIEFIAIPSAVQSGERMGAGCLVPLRRSQSAESVVDSGKAQSNTNKLIFKKGHDGIADATHSSDSEDQLDSNRHDKLHRSASGASSNTWELLTADKNEPADWGLYGEDEGAGEGKSKYEVPDNAKPVLLENDLLDTRREPKTLASDLFLFDDAGSSRFGAVVVKEAVENNDNEDDEFIDEKFAALEAQKENEKKLKRRAQKLETNRDRYAEMAAVRLANMRKDARTPAKYNSHSRLSAESVKSDAELVTNDQALFDDGHEIGALNDMGGRRSTQSRRSYASHVSSSTSHRRGNIEDESGFTKESDDIEDAVNAHASDTEILAVDELNLRRKKSRAEWRAKKRLLKEQEDEDRTAFAAAELARAHREEQRNREEAKSREEQKKRDKKHRREVKEKLKHEKAKQRQAEAEFQKLMELKQAEEERREQKKRERKEMKKKKRKEKYTSPAERIQKKDQRVAEQAAELGNEVSRALVVVEKPTEAKLDHEKLAAPKSVLTSNSTVVHTEASGMQHAATTQVANPIAASISAPALSSTTQSAGQGMPTHEMIPSAFVNTNSTGPQSLPAYGFAATFGAYHPIYSFPYSYGGPMGLQPLFTRPPSLSFVNGLGAVGMYEKAVDPELAPKNLHSAQTMIGPQLPPMQERAFASSSGNSVNSSLRPPVGEAKLCNLSELPDVVELNSSDLPS</sequence>
<feature type="region of interest" description="Disordered" evidence="2">
    <location>
        <begin position="1"/>
        <end position="32"/>
    </location>
</feature>
<comment type="caution">
    <text evidence="3">The sequence shown here is derived from an EMBL/GenBank/DDBJ whole genome shotgun (WGS) entry which is preliminary data.</text>
</comment>
<feature type="region of interest" description="Disordered" evidence="2">
    <location>
        <begin position="396"/>
        <end position="452"/>
    </location>
</feature>
<feature type="compositionally biased region" description="Basic and acidic residues" evidence="2">
    <location>
        <begin position="193"/>
        <end position="210"/>
    </location>
</feature>
<evidence type="ECO:0000256" key="2">
    <source>
        <dbReference type="SAM" id="MobiDB-lite"/>
    </source>
</evidence>
<evidence type="ECO:0000313" key="4">
    <source>
        <dbReference type="Proteomes" id="UP000294530"/>
    </source>
</evidence>
<dbReference type="SUPFAM" id="SSF50729">
    <property type="entry name" value="PH domain-like"/>
    <property type="match status" value="1"/>
</dbReference>
<dbReference type="EMBL" id="SHOA02000002">
    <property type="protein sequence ID" value="TDH69410.1"/>
    <property type="molecule type" value="Genomic_DNA"/>
</dbReference>
<feature type="region of interest" description="Disordered" evidence="2">
    <location>
        <begin position="477"/>
        <end position="541"/>
    </location>
</feature>
<accession>A0A976FM77</accession>
<feature type="compositionally biased region" description="Basic and acidic residues" evidence="2">
    <location>
        <begin position="526"/>
        <end position="541"/>
    </location>
</feature>
<feature type="coiled-coil region" evidence="1">
    <location>
        <begin position="314"/>
        <end position="348"/>
    </location>
</feature>
<feature type="compositionally biased region" description="Basic and acidic residues" evidence="2">
    <location>
        <begin position="497"/>
        <end position="518"/>
    </location>
</feature>
<dbReference type="RefSeq" id="XP_067818909.1">
    <property type="nucleotide sequence ID" value="XM_067959493.1"/>
</dbReference>
<name>A0A976FM77_BRELC</name>
<dbReference type="Gene3D" id="2.30.29.30">
    <property type="entry name" value="Pleckstrin-homology domain (PH domain)/Phosphotyrosine-binding domain (PTB)"/>
    <property type="match status" value="1"/>
</dbReference>
<feature type="region of interest" description="Disordered" evidence="2">
    <location>
        <begin position="553"/>
        <end position="597"/>
    </location>
</feature>
<dbReference type="Proteomes" id="UP000294530">
    <property type="component" value="Unassembled WGS sequence"/>
</dbReference>